<protein>
    <submittedName>
        <fullName evidence="1">Uncharacterized protein</fullName>
    </submittedName>
</protein>
<reference evidence="1" key="1">
    <citation type="submission" date="2022-01" db="EMBL/GenBank/DDBJ databases">
        <authorList>
            <person name="King R."/>
        </authorList>
    </citation>
    <scope>NUCLEOTIDE SEQUENCE</scope>
</reference>
<organism evidence="1 2">
    <name type="scientific">Psylliodes chrysocephalus</name>
    <dbReference type="NCBI Taxonomy" id="3402493"/>
    <lineage>
        <taxon>Eukaryota</taxon>
        <taxon>Metazoa</taxon>
        <taxon>Ecdysozoa</taxon>
        <taxon>Arthropoda</taxon>
        <taxon>Hexapoda</taxon>
        <taxon>Insecta</taxon>
        <taxon>Pterygota</taxon>
        <taxon>Neoptera</taxon>
        <taxon>Endopterygota</taxon>
        <taxon>Coleoptera</taxon>
        <taxon>Polyphaga</taxon>
        <taxon>Cucujiformia</taxon>
        <taxon>Chrysomeloidea</taxon>
        <taxon>Chrysomelidae</taxon>
        <taxon>Galerucinae</taxon>
        <taxon>Alticini</taxon>
        <taxon>Psylliodes</taxon>
    </lineage>
</organism>
<keyword evidence="2" id="KW-1185">Reference proteome</keyword>
<proteinExistence type="predicted"/>
<name>A0A9P0D0E0_9CUCU</name>
<dbReference type="AlphaFoldDB" id="A0A9P0D0E0"/>
<dbReference type="Proteomes" id="UP001153636">
    <property type="component" value="Chromosome 3"/>
</dbReference>
<gene>
    <name evidence="1" type="ORF">PSYICH_LOCUS8516</name>
</gene>
<evidence type="ECO:0000313" key="1">
    <source>
        <dbReference type="EMBL" id="CAH1108234.1"/>
    </source>
</evidence>
<dbReference type="EMBL" id="OV651815">
    <property type="protein sequence ID" value="CAH1108234.1"/>
    <property type="molecule type" value="Genomic_DNA"/>
</dbReference>
<dbReference type="OrthoDB" id="7450257at2759"/>
<evidence type="ECO:0000313" key="2">
    <source>
        <dbReference type="Proteomes" id="UP001153636"/>
    </source>
</evidence>
<accession>A0A9P0D0E0</accession>
<sequence length="397" mass="45182">MISPVIAEIKLQDLLDHTASRILLVQEDVFDQISLDNISQELNLILKWGCDGSTGHSQYKQVLPEGFSDSDIFITSLVPLQLSGKNTDRSESVLWQNPRPSPVRYCRPIKIQFKKEAAELSQEEIRCIEEQIKNLIPYEVNIKGKLFSVKFFECLLHVSYRLPLPWQARGSDKDMLKARKMKVQQQLRQELGLLVDQVKPGGSGTTNDGNTASKFFKYPDIAARITGINYSLIKRFETILQALSSGYKNDIKNFDRYAKDTARLFIQEYSWFYMPVSMHKILIHGSSIIDHAILPIGQLSEETQECTNKELKMFRRGHTRRTSRENTVEDLLNCLLVSSDPFITSLRKLHKKQSGHLSKEVLDVLCAPEEVGSASEDIEQSVRQILSSNNNSSTDSD</sequence>